<dbReference type="InterPro" id="IPR004942">
    <property type="entry name" value="Roadblock/LAMTOR2_dom"/>
</dbReference>
<protein>
    <submittedName>
        <fullName evidence="2">Roadblock/LC7 domain-containing protein</fullName>
    </submittedName>
</protein>
<evidence type="ECO:0000313" key="2">
    <source>
        <dbReference type="EMBL" id="MBS9534080.1"/>
    </source>
</evidence>
<dbReference type="Proteomes" id="UP001519535">
    <property type="component" value="Unassembled WGS sequence"/>
</dbReference>
<dbReference type="EMBL" id="JAHCLR010000018">
    <property type="protein sequence ID" value="MBS9534080.1"/>
    <property type="molecule type" value="Genomic_DNA"/>
</dbReference>
<dbReference type="PANTHER" id="PTHR36222">
    <property type="entry name" value="SERINE PROTEASE INHIBITOR RV3364C"/>
    <property type="match status" value="1"/>
</dbReference>
<dbReference type="Pfam" id="PF03259">
    <property type="entry name" value="Robl_LC7"/>
    <property type="match status" value="1"/>
</dbReference>
<comment type="caution">
    <text evidence="2">The sequence shown here is derived from an EMBL/GenBank/DDBJ whole genome shotgun (WGS) entry which is preliminary data.</text>
</comment>
<dbReference type="SMART" id="SM00960">
    <property type="entry name" value="Robl_LC7"/>
    <property type="match status" value="1"/>
</dbReference>
<accession>A0ABS5RII5</accession>
<dbReference type="InterPro" id="IPR053141">
    <property type="entry name" value="Mycobact_SerProt_Inhib_Rv3364c"/>
</dbReference>
<reference evidence="2 3" key="1">
    <citation type="submission" date="2021-05" db="EMBL/GenBank/DDBJ databases">
        <title>Mycobacterium acidophilum sp. nov., an extremely acid-tolerant member of the genus Mycobacterium.</title>
        <authorList>
            <person name="Xia J."/>
        </authorList>
    </citation>
    <scope>NUCLEOTIDE SEQUENCE [LARGE SCALE GENOMIC DNA]</scope>
    <source>
        <strain evidence="2 3">M1</strain>
    </source>
</reference>
<sequence>MTYPPSAAGPAGRSSGNSLDWLVTNFAREVPGVSHAVLVSVDGLMVAASEHLPQERADQLAAVSSGLASLASGAAQLFDGGRVLQSVVEMENGYLLLMRVGDGSHLATLAGPACDIGQIGYEMAVLVERVGAVVQSSRRSAPAPGGHA</sequence>
<dbReference type="Gene3D" id="3.30.450.30">
    <property type="entry name" value="Dynein light chain 2a, cytoplasmic"/>
    <property type="match status" value="1"/>
</dbReference>
<name>A0ABS5RII5_9MYCO</name>
<dbReference type="RefSeq" id="WP_214092956.1">
    <property type="nucleotide sequence ID" value="NZ_JAHCLR010000018.1"/>
</dbReference>
<gene>
    <name evidence="2" type="ORF">KIH27_10840</name>
</gene>
<evidence type="ECO:0000259" key="1">
    <source>
        <dbReference type="SMART" id="SM00960"/>
    </source>
</evidence>
<evidence type="ECO:0000313" key="3">
    <source>
        <dbReference type="Proteomes" id="UP001519535"/>
    </source>
</evidence>
<dbReference type="PANTHER" id="PTHR36222:SF1">
    <property type="entry name" value="SERINE PROTEASE INHIBITOR RV3364C"/>
    <property type="match status" value="1"/>
</dbReference>
<proteinExistence type="predicted"/>
<feature type="domain" description="Roadblock/LAMTOR2" evidence="1">
    <location>
        <begin position="20"/>
        <end position="110"/>
    </location>
</feature>
<organism evidence="2 3">
    <name type="scientific">Mycolicibacter acidiphilus</name>
    <dbReference type="NCBI Taxonomy" id="2835306"/>
    <lineage>
        <taxon>Bacteria</taxon>
        <taxon>Bacillati</taxon>
        <taxon>Actinomycetota</taxon>
        <taxon>Actinomycetes</taxon>
        <taxon>Mycobacteriales</taxon>
        <taxon>Mycobacteriaceae</taxon>
        <taxon>Mycolicibacter</taxon>
    </lineage>
</organism>
<keyword evidence="3" id="KW-1185">Reference proteome</keyword>
<dbReference type="SUPFAM" id="SSF103196">
    <property type="entry name" value="Roadblock/LC7 domain"/>
    <property type="match status" value="1"/>
</dbReference>